<evidence type="ECO:0000256" key="4">
    <source>
        <dbReference type="ARBA" id="ARBA00023125"/>
    </source>
</evidence>
<dbReference type="GO" id="GO:0000156">
    <property type="term" value="F:phosphorelay response regulator activity"/>
    <property type="evidence" value="ECO:0007669"/>
    <property type="project" value="TreeGrafter"/>
</dbReference>
<keyword evidence="1 6" id="KW-0597">Phosphoprotein</keyword>
<evidence type="ECO:0000256" key="1">
    <source>
        <dbReference type="ARBA" id="ARBA00022553"/>
    </source>
</evidence>
<evidence type="ECO:0000259" key="7">
    <source>
        <dbReference type="PROSITE" id="PS50110"/>
    </source>
</evidence>
<dbReference type="SMART" id="SM00448">
    <property type="entry name" value="REC"/>
    <property type="match status" value="1"/>
</dbReference>
<evidence type="ECO:0000256" key="5">
    <source>
        <dbReference type="ARBA" id="ARBA00023163"/>
    </source>
</evidence>
<feature type="modified residue" description="4-aspartylphosphate" evidence="6">
    <location>
        <position position="55"/>
    </location>
</feature>
<accession>A0A5B9PAU6</accession>
<gene>
    <name evidence="8" type="primary">regA</name>
    <name evidence="8" type="ORF">MFFC18_00880</name>
</gene>
<evidence type="ECO:0000313" key="9">
    <source>
        <dbReference type="Proteomes" id="UP000322214"/>
    </source>
</evidence>
<evidence type="ECO:0000313" key="8">
    <source>
        <dbReference type="EMBL" id="QEG20241.1"/>
    </source>
</evidence>
<organism evidence="8 9">
    <name type="scientific">Mariniblastus fucicola</name>
    <dbReference type="NCBI Taxonomy" id="980251"/>
    <lineage>
        <taxon>Bacteria</taxon>
        <taxon>Pseudomonadati</taxon>
        <taxon>Planctomycetota</taxon>
        <taxon>Planctomycetia</taxon>
        <taxon>Pirellulales</taxon>
        <taxon>Pirellulaceae</taxon>
        <taxon>Mariniblastus</taxon>
    </lineage>
</organism>
<feature type="domain" description="Response regulatory" evidence="7">
    <location>
        <begin position="6"/>
        <end position="120"/>
    </location>
</feature>
<dbReference type="Proteomes" id="UP000322214">
    <property type="component" value="Chromosome"/>
</dbReference>
<dbReference type="InterPro" id="IPR001789">
    <property type="entry name" value="Sig_transdc_resp-reg_receiver"/>
</dbReference>
<dbReference type="GO" id="GO:0032993">
    <property type="term" value="C:protein-DNA complex"/>
    <property type="evidence" value="ECO:0007669"/>
    <property type="project" value="TreeGrafter"/>
</dbReference>
<dbReference type="InterPro" id="IPR002197">
    <property type="entry name" value="HTH_Fis"/>
</dbReference>
<keyword evidence="3" id="KW-0805">Transcription regulation</keyword>
<dbReference type="Gene3D" id="1.10.10.60">
    <property type="entry name" value="Homeodomain-like"/>
    <property type="match status" value="1"/>
</dbReference>
<keyword evidence="2" id="KW-0902">Two-component regulatory system</keyword>
<dbReference type="InterPro" id="IPR039420">
    <property type="entry name" value="WalR-like"/>
</dbReference>
<protein>
    <submittedName>
        <fullName evidence="8">Photosynthetic apparatus regulatory protein RegA</fullName>
    </submittedName>
</protein>
<keyword evidence="9" id="KW-1185">Reference proteome</keyword>
<dbReference type="PANTHER" id="PTHR48111:SF1">
    <property type="entry name" value="TWO-COMPONENT RESPONSE REGULATOR ORR33"/>
    <property type="match status" value="1"/>
</dbReference>
<name>A0A5B9PAU6_9BACT</name>
<evidence type="ECO:0000256" key="6">
    <source>
        <dbReference type="PROSITE-ProRule" id="PRU00169"/>
    </source>
</evidence>
<dbReference type="SUPFAM" id="SSF46689">
    <property type="entry name" value="Homeodomain-like"/>
    <property type="match status" value="1"/>
</dbReference>
<dbReference type="InterPro" id="IPR011006">
    <property type="entry name" value="CheY-like_superfamily"/>
</dbReference>
<dbReference type="RefSeq" id="WP_238381312.1">
    <property type="nucleotide sequence ID" value="NZ_CP042912.1"/>
</dbReference>
<dbReference type="KEGG" id="mff:MFFC18_00880"/>
<dbReference type="PANTHER" id="PTHR48111">
    <property type="entry name" value="REGULATOR OF RPOS"/>
    <property type="match status" value="1"/>
</dbReference>
<dbReference type="Pfam" id="PF00072">
    <property type="entry name" value="Response_reg"/>
    <property type="match status" value="1"/>
</dbReference>
<dbReference type="PRINTS" id="PR01590">
    <property type="entry name" value="HTHFIS"/>
</dbReference>
<sequence length="175" mass="19271">MIRKETILVVDDDDVLRNRLEKAFINRGFKVYVAANYDEAIELVTSEKPSKAVLDLKMPGKSGLDLLQEIVNVSPQTKVVMLTGYGSITNAVDAVKIGAVGYVTKPADADEVLASFEEKQLVESDPEFPPPSLASAQWEHIQRVLAEAGGNISEAARRLDIPRRTLQRKLKKNAP</sequence>
<dbReference type="Pfam" id="PF02954">
    <property type="entry name" value="HTH_8"/>
    <property type="match status" value="1"/>
</dbReference>
<dbReference type="CDD" id="cd17563">
    <property type="entry name" value="REC_RegA-like"/>
    <property type="match status" value="1"/>
</dbReference>
<dbReference type="STRING" id="980251.GCA_001642875_03673"/>
<dbReference type="SUPFAM" id="SSF52172">
    <property type="entry name" value="CheY-like"/>
    <property type="match status" value="1"/>
</dbReference>
<dbReference type="InterPro" id="IPR009057">
    <property type="entry name" value="Homeodomain-like_sf"/>
</dbReference>
<dbReference type="Gene3D" id="3.40.50.2300">
    <property type="match status" value="1"/>
</dbReference>
<dbReference type="EMBL" id="CP042912">
    <property type="protein sequence ID" value="QEG20241.1"/>
    <property type="molecule type" value="Genomic_DNA"/>
</dbReference>
<keyword evidence="4" id="KW-0238">DNA-binding</keyword>
<reference evidence="8 9" key="1">
    <citation type="submission" date="2019-08" db="EMBL/GenBank/DDBJ databases">
        <title>Deep-cultivation of Planctomycetes and their phenomic and genomic characterization uncovers novel biology.</title>
        <authorList>
            <person name="Wiegand S."/>
            <person name="Jogler M."/>
            <person name="Boedeker C."/>
            <person name="Pinto D."/>
            <person name="Vollmers J."/>
            <person name="Rivas-Marin E."/>
            <person name="Kohn T."/>
            <person name="Peeters S.H."/>
            <person name="Heuer A."/>
            <person name="Rast P."/>
            <person name="Oberbeckmann S."/>
            <person name="Bunk B."/>
            <person name="Jeske O."/>
            <person name="Meyerdierks A."/>
            <person name="Storesund J.E."/>
            <person name="Kallscheuer N."/>
            <person name="Luecker S."/>
            <person name="Lage O.M."/>
            <person name="Pohl T."/>
            <person name="Merkel B.J."/>
            <person name="Hornburger P."/>
            <person name="Mueller R.-W."/>
            <person name="Bruemmer F."/>
            <person name="Labrenz M."/>
            <person name="Spormann A.M."/>
            <person name="Op den Camp H."/>
            <person name="Overmann J."/>
            <person name="Amann R."/>
            <person name="Jetten M.S.M."/>
            <person name="Mascher T."/>
            <person name="Medema M.H."/>
            <person name="Devos D.P."/>
            <person name="Kaster A.-K."/>
            <person name="Ovreas L."/>
            <person name="Rohde M."/>
            <person name="Galperin M.Y."/>
            <person name="Jogler C."/>
        </authorList>
    </citation>
    <scope>NUCLEOTIDE SEQUENCE [LARGE SCALE GENOMIC DNA]</scope>
    <source>
        <strain evidence="8 9">FC18</strain>
    </source>
</reference>
<dbReference type="GO" id="GO:0006355">
    <property type="term" value="P:regulation of DNA-templated transcription"/>
    <property type="evidence" value="ECO:0007669"/>
    <property type="project" value="TreeGrafter"/>
</dbReference>
<dbReference type="GO" id="GO:0000976">
    <property type="term" value="F:transcription cis-regulatory region binding"/>
    <property type="evidence" value="ECO:0007669"/>
    <property type="project" value="TreeGrafter"/>
</dbReference>
<proteinExistence type="predicted"/>
<dbReference type="PROSITE" id="PS50110">
    <property type="entry name" value="RESPONSE_REGULATORY"/>
    <property type="match status" value="1"/>
</dbReference>
<keyword evidence="5" id="KW-0804">Transcription</keyword>
<dbReference type="AlphaFoldDB" id="A0A5B9PAU6"/>
<dbReference type="GO" id="GO:0005829">
    <property type="term" value="C:cytosol"/>
    <property type="evidence" value="ECO:0007669"/>
    <property type="project" value="TreeGrafter"/>
</dbReference>
<evidence type="ECO:0000256" key="3">
    <source>
        <dbReference type="ARBA" id="ARBA00023015"/>
    </source>
</evidence>
<evidence type="ECO:0000256" key="2">
    <source>
        <dbReference type="ARBA" id="ARBA00023012"/>
    </source>
</evidence>